<evidence type="ECO:0000313" key="2">
    <source>
        <dbReference type="Proteomes" id="UP000283255"/>
    </source>
</evidence>
<protein>
    <submittedName>
        <fullName evidence="1">Uncharacterized protein</fullName>
    </submittedName>
</protein>
<gene>
    <name evidence="1" type="ORF">D1Z90_07865</name>
</gene>
<name>A0A418YFT9_9GAMM</name>
<keyword evidence="2" id="KW-1185">Reference proteome</keyword>
<sequence>MKSVSKDIHHIYQAYGLEGDSYQEIGLAEKQEKLTKKWKLTNNITNINHIERGPVQAQEQAAIIRGG</sequence>
<dbReference type="Proteomes" id="UP000283255">
    <property type="component" value="Unassembled WGS sequence"/>
</dbReference>
<proteinExistence type="predicted"/>
<dbReference type="EMBL" id="QZCH01000008">
    <property type="protein sequence ID" value="RJG48400.1"/>
    <property type="molecule type" value="Genomic_DNA"/>
</dbReference>
<reference evidence="1 2" key="1">
    <citation type="submission" date="2018-09" db="EMBL/GenBank/DDBJ databases">
        <authorList>
            <person name="Wang F."/>
        </authorList>
    </citation>
    <scope>NUCLEOTIDE SEQUENCE [LARGE SCALE GENOMIC DNA]</scope>
    <source>
        <strain evidence="1 2">PLHSC7-2</strain>
    </source>
</reference>
<dbReference type="RefSeq" id="WP_119910210.1">
    <property type="nucleotide sequence ID" value="NZ_QZCH01000008.1"/>
</dbReference>
<dbReference type="AlphaFoldDB" id="A0A418YFT9"/>
<reference evidence="1 2" key="2">
    <citation type="submission" date="2019-01" db="EMBL/GenBank/DDBJ databases">
        <title>Motilimonas pumilus sp. nov., isolated from the gut of sea cucumber (Apostichopus japonicus).</title>
        <authorList>
            <person name="Wang F.-Q."/>
            <person name="Ren L.-H."/>
            <person name="Lin Y.-W."/>
            <person name="Sun G.-H."/>
            <person name="Du Z.-J."/>
            <person name="Zhao J.-X."/>
            <person name="Liu X.-J."/>
            <person name="Liu L.-J."/>
        </authorList>
    </citation>
    <scope>NUCLEOTIDE SEQUENCE [LARGE SCALE GENOMIC DNA]</scope>
    <source>
        <strain evidence="1 2">PLHSC7-2</strain>
    </source>
</reference>
<comment type="caution">
    <text evidence="1">The sequence shown here is derived from an EMBL/GenBank/DDBJ whole genome shotgun (WGS) entry which is preliminary data.</text>
</comment>
<evidence type="ECO:0000313" key="1">
    <source>
        <dbReference type="EMBL" id="RJG48400.1"/>
    </source>
</evidence>
<accession>A0A418YFT9</accession>
<organism evidence="1 2">
    <name type="scientific">Motilimonas pumila</name>
    <dbReference type="NCBI Taxonomy" id="2303987"/>
    <lineage>
        <taxon>Bacteria</taxon>
        <taxon>Pseudomonadati</taxon>
        <taxon>Pseudomonadota</taxon>
        <taxon>Gammaproteobacteria</taxon>
        <taxon>Alteromonadales</taxon>
        <taxon>Alteromonadales genera incertae sedis</taxon>
        <taxon>Motilimonas</taxon>
    </lineage>
</organism>